<dbReference type="PROSITE" id="PS50294">
    <property type="entry name" value="WD_REPEATS_REGION"/>
    <property type="match status" value="1"/>
</dbReference>
<dbReference type="SUPFAM" id="SSF50978">
    <property type="entry name" value="WD40 repeat-like"/>
    <property type="match status" value="1"/>
</dbReference>
<dbReference type="PANTHER" id="PTHR22847:SF637">
    <property type="entry name" value="WD REPEAT DOMAIN 5B"/>
    <property type="match status" value="1"/>
</dbReference>
<feature type="repeat" description="WD" evidence="3">
    <location>
        <begin position="51"/>
        <end position="98"/>
    </location>
</feature>
<proteinExistence type="predicted"/>
<dbReference type="PANTHER" id="PTHR22847">
    <property type="entry name" value="WD40 REPEAT PROTEIN"/>
    <property type="match status" value="1"/>
</dbReference>
<dbReference type="Proteomes" id="UP000023152">
    <property type="component" value="Unassembled WGS sequence"/>
</dbReference>
<reference evidence="4 5" key="1">
    <citation type="journal article" date="2013" name="Curr. Biol.">
        <title>The Genome of the Foraminiferan Reticulomyxa filosa.</title>
        <authorList>
            <person name="Glockner G."/>
            <person name="Hulsmann N."/>
            <person name="Schleicher M."/>
            <person name="Noegel A.A."/>
            <person name="Eichinger L."/>
            <person name="Gallinger C."/>
            <person name="Pawlowski J."/>
            <person name="Sierra R."/>
            <person name="Euteneuer U."/>
            <person name="Pillet L."/>
            <person name="Moustafa A."/>
            <person name="Platzer M."/>
            <person name="Groth M."/>
            <person name="Szafranski K."/>
            <person name="Schliwa M."/>
        </authorList>
    </citation>
    <scope>NUCLEOTIDE SEQUENCE [LARGE SCALE GENOMIC DNA]</scope>
</reference>
<dbReference type="PROSITE" id="PS50082">
    <property type="entry name" value="WD_REPEATS_2"/>
    <property type="match status" value="2"/>
</dbReference>
<accession>X6MIC8</accession>
<name>X6MIC8_RETFI</name>
<gene>
    <name evidence="4" type="ORF">RFI_23602</name>
</gene>
<dbReference type="EMBL" id="ASPP01020402">
    <property type="protein sequence ID" value="ETO13768.1"/>
    <property type="molecule type" value="Genomic_DNA"/>
</dbReference>
<evidence type="ECO:0000256" key="1">
    <source>
        <dbReference type="ARBA" id="ARBA00022574"/>
    </source>
</evidence>
<evidence type="ECO:0000313" key="5">
    <source>
        <dbReference type="Proteomes" id="UP000023152"/>
    </source>
</evidence>
<dbReference type="PROSITE" id="PS00678">
    <property type="entry name" value="WD_REPEATS_1"/>
    <property type="match status" value="2"/>
</dbReference>
<dbReference type="AlphaFoldDB" id="X6MIC8"/>
<keyword evidence="5" id="KW-1185">Reference proteome</keyword>
<dbReference type="InterPro" id="IPR001680">
    <property type="entry name" value="WD40_rpt"/>
</dbReference>
<protein>
    <submittedName>
        <fullName evidence="4">Uncharacterized protein</fullName>
    </submittedName>
</protein>
<dbReference type="GO" id="GO:1990234">
    <property type="term" value="C:transferase complex"/>
    <property type="evidence" value="ECO:0007669"/>
    <property type="project" value="UniProtKB-ARBA"/>
</dbReference>
<organism evidence="4 5">
    <name type="scientific">Reticulomyxa filosa</name>
    <dbReference type="NCBI Taxonomy" id="46433"/>
    <lineage>
        <taxon>Eukaryota</taxon>
        <taxon>Sar</taxon>
        <taxon>Rhizaria</taxon>
        <taxon>Retaria</taxon>
        <taxon>Foraminifera</taxon>
        <taxon>Monothalamids</taxon>
        <taxon>Reticulomyxidae</taxon>
        <taxon>Reticulomyxa</taxon>
    </lineage>
</organism>
<dbReference type="InterPro" id="IPR036322">
    <property type="entry name" value="WD40_repeat_dom_sf"/>
</dbReference>
<evidence type="ECO:0000256" key="2">
    <source>
        <dbReference type="ARBA" id="ARBA00022737"/>
    </source>
</evidence>
<dbReference type="OrthoDB" id="6262491at2759"/>
<keyword evidence="2" id="KW-0677">Repeat</keyword>
<sequence length="193" mass="22864">MLKIKFGWVYDLDKLVIKYVTSFACCPIQIKIFKFSNLVWNVETNEQIQLFNKHSSTVSCVKFSQYHNHNHRCHVVCSSSADKTIRFWDIKDNQQFQIFNERTSSVSGIEFSSFNGGRYLCSGSADKTIRLWDVGTSKLLHIFDGQRKNNEKTNYIYNVNLCYELKYIVYDSFHRALFNYFFLEFSRKELFSL</sequence>
<feature type="repeat" description="WD" evidence="3">
    <location>
        <begin position="99"/>
        <end position="142"/>
    </location>
</feature>
<evidence type="ECO:0000313" key="4">
    <source>
        <dbReference type="EMBL" id="ETO13768.1"/>
    </source>
</evidence>
<dbReference type="SMART" id="SM00320">
    <property type="entry name" value="WD40"/>
    <property type="match status" value="2"/>
</dbReference>
<evidence type="ECO:0000256" key="3">
    <source>
        <dbReference type="PROSITE-ProRule" id="PRU00221"/>
    </source>
</evidence>
<keyword evidence="1 3" id="KW-0853">WD repeat</keyword>
<dbReference type="Gene3D" id="2.130.10.10">
    <property type="entry name" value="YVTN repeat-like/Quinoprotein amine dehydrogenase"/>
    <property type="match status" value="1"/>
</dbReference>
<dbReference type="Pfam" id="PF00400">
    <property type="entry name" value="WD40"/>
    <property type="match status" value="2"/>
</dbReference>
<dbReference type="InterPro" id="IPR019775">
    <property type="entry name" value="WD40_repeat_CS"/>
</dbReference>
<comment type="caution">
    <text evidence="4">The sequence shown here is derived from an EMBL/GenBank/DDBJ whole genome shotgun (WGS) entry which is preliminary data.</text>
</comment>
<dbReference type="InterPro" id="IPR015943">
    <property type="entry name" value="WD40/YVTN_repeat-like_dom_sf"/>
</dbReference>